<gene>
    <name evidence="1" type="ORF">HERI1096_LOCUS1066</name>
</gene>
<reference evidence="1" key="1">
    <citation type="submission" date="2021-01" db="EMBL/GenBank/DDBJ databases">
        <authorList>
            <person name="Corre E."/>
            <person name="Pelletier E."/>
            <person name="Niang G."/>
            <person name="Scheremetjew M."/>
            <person name="Finn R."/>
            <person name="Kale V."/>
            <person name="Holt S."/>
            <person name="Cochrane G."/>
            <person name="Meng A."/>
            <person name="Brown T."/>
            <person name="Cohen L."/>
        </authorList>
    </citation>
    <scope>NUCLEOTIDE SEQUENCE</scope>
    <source>
        <strain evidence="1">CCMP281</strain>
    </source>
</reference>
<accession>A0A7S3ADA6</accession>
<dbReference type="EMBL" id="HBHX01001936">
    <property type="protein sequence ID" value="CAE0098084.1"/>
    <property type="molecule type" value="Transcribed_RNA"/>
</dbReference>
<proteinExistence type="predicted"/>
<evidence type="ECO:0000313" key="1">
    <source>
        <dbReference type="EMBL" id="CAE0098084.1"/>
    </source>
</evidence>
<name>A0A7S3ADA6_9EUKA</name>
<protein>
    <submittedName>
        <fullName evidence="1">Uncharacterized protein</fullName>
    </submittedName>
</protein>
<dbReference type="AlphaFoldDB" id="A0A7S3ADA6"/>
<organism evidence="1">
    <name type="scientific">Haptolina ericina</name>
    <dbReference type="NCBI Taxonomy" id="156174"/>
    <lineage>
        <taxon>Eukaryota</taxon>
        <taxon>Haptista</taxon>
        <taxon>Haptophyta</taxon>
        <taxon>Prymnesiophyceae</taxon>
        <taxon>Prymnesiales</taxon>
        <taxon>Prymnesiaceae</taxon>
        <taxon>Haptolina</taxon>
    </lineage>
</organism>
<sequence length="148" mass="16701">MAHRCVDANRNILRLLSSRVPWNMCQNLQWVLCAARGELPGQSSPTIHFATAPQDLDLDTWHHPTSWPCDTDSGCPHGMFSVGDVFFAEIMLLQQVCSNGPELFQLKKGDHFKCSLDRGRYDQLATLLQSSMKTHPPPPPIYVPLSEW</sequence>